<evidence type="ECO:0000256" key="1">
    <source>
        <dbReference type="ARBA" id="ARBA00022729"/>
    </source>
</evidence>
<evidence type="ECO:0000256" key="2">
    <source>
        <dbReference type="SAM" id="Phobius"/>
    </source>
</evidence>
<accession>A0ABZ0Q3U2</accession>
<feature type="transmembrane region" description="Helical" evidence="2">
    <location>
        <begin position="30"/>
        <end position="48"/>
    </location>
</feature>
<reference evidence="4" key="1">
    <citation type="submission" date="2024-06" db="EMBL/GenBank/DDBJ databases">
        <authorList>
            <person name="Chang H.C."/>
            <person name="Mun S.Y."/>
        </authorList>
    </citation>
    <scope>NUCLEOTIDE SEQUENCE [LARGE SCALE GENOMIC DNA]</scope>
    <source>
        <strain evidence="4">KT1</strain>
    </source>
</reference>
<keyword evidence="2" id="KW-1133">Transmembrane helix</keyword>
<dbReference type="InterPro" id="IPR022263">
    <property type="entry name" value="KxYKxGKxW"/>
</dbReference>
<dbReference type="Pfam" id="PF19258">
    <property type="entry name" value="KxYKxGKxW_sig"/>
    <property type="match status" value="1"/>
</dbReference>
<evidence type="ECO:0000313" key="3">
    <source>
        <dbReference type="EMBL" id="WPC21651.1"/>
    </source>
</evidence>
<keyword evidence="2" id="KW-0472">Membrane</keyword>
<organism evidence="3 4">
    <name type="scientific">Pediococcus inopinatus</name>
    <dbReference type="NCBI Taxonomy" id="114090"/>
    <lineage>
        <taxon>Bacteria</taxon>
        <taxon>Bacillati</taxon>
        <taxon>Bacillota</taxon>
        <taxon>Bacilli</taxon>
        <taxon>Lactobacillales</taxon>
        <taxon>Lactobacillaceae</taxon>
        <taxon>Pediococcus</taxon>
    </lineage>
</organism>
<evidence type="ECO:0000313" key="4">
    <source>
        <dbReference type="Proteomes" id="UP001302696"/>
    </source>
</evidence>
<name>A0ABZ0Q3U2_9LACO</name>
<protein>
    <submittedName>
        <fullName evidence="3">KxYKxGKxW signal peptide domain-containing protein</fullName>
    </submittedName>
</protein>
<dbReference type="NCBIfam" id="TIGR03715">
    <property type="entry name" value="KxYKxGKxW"/>
    <property type="match status" value="1"/>
</dbReference>
<dbReference type="RefSeq" id="WP_105782228.1">
    <property type="nucleotide sequence ID" value="NZ_BBIM01000045.1"/>
</dbReference>
<dbReference type="Proteomes" id="UP001302696">
    <property type="component" value="Chromosome"/>
</dbReference>
<keyword evidence="2" id="KW-0812">Transmembrane</keyword>
<proteinExistence type="predicted"/>
<dbReference type="EMBL" id="CP104778">
    <property type="protein sequence ID" value="WPC21651.1"/>
    <property type="molecule type" value="Genomic_DNA"/>
</dbReference>
<sequence length="50" mass="5842">MLKKDETNKRKMKLLRSSVQQKEHYKMYKAGKSWLFAGITIIFFGAGVSF</sequence>
<keyword evidence="1" id="KW-0732">Signal</keyword>
<gene>
    <name evidence="3" type="ORF">N6G96_00040</name>
</gene>
<keyword evidence="4" id="KW-1185">Reference proteome</keyword>